<dbReference type="PIR" id="G90087">
    <property type="entry name" value="G90087"/>
</dbReference>
<proteinExistence type="predicted"/>
<dbReference type="InterPro" id="IPR007378">
    <property type="entry name" value="Tic22-like"/>
</dbReference>
<evidence type="ECO:0000313" key="5">
    <source>
        <dbReference type="Proteomes" id="UP000242167"/>
    </source>
</evidence>
<dbReference type="GO" id="GO:0009507">
    <property type="term" value="C:chloroplast"/>
    <property type="evidence" value="ECO:0007669"/>
    <property type="project" value="UniProtKB-SubCell"/>
</dbReference>
<keyword evidence="2" id="KW-0150">Chloroplast</keyword>
<dbReference type="GO" id="GO:0015031">
    <property type="term" value="P:protein transport"/>
    <property type="evidence" value="ECO:0007669"/>
    <property type="project" value="InterPro"/>
</dbReference>
<protein>
    <submittedName>
        <fullName evidence="4">Tic22</fullName>
    </submittedName>
</protein>
<dbReference type="RefSeq" id="XP_001713539.1">
    <property type="nucleotide sequence ID" value="XM_001713487.1"/>
</dbReference>
<dbReference type="EMBL" id="AF165818">
    <property type="protein sequence ID" value="AAK39834.1"/>
    <property type="molecule type" value="Genomic_DNA"/>
</dbReference>
<dbReference type="Gene3D" id="3.40.1350.100">
    <property type="match status" value="2"/>
</dbReference>
<dbReference type="PANTHER" id="PTHR33926:SF4">
    <property type="entry name" value="PROTEIN TIC 22, CHLOROPLASTIC"/>
    <property type="match status" value="1"/>
</dbReference>
<evidence type="ECO:0000313" key="4">
    <source>
        <dbReference type="EMBL" id="AAK39834.1"/>
    </source>
</evidence>
<keyword evidence="4" id="KW-0542">Nucleomorph</keyword>
<geneLocation type="nucleomorph" evidence="4"/>
<name>Q98RW6_GUITH</name>
<dbReference type="Proteomes" id="UP000242167">
    <property type="component" value="Nucleomorph 1"/>
</dbReference>
<evidence type="ECO:0000256" key="1">
    <source>
        <dbReference type="ARBA" id="ARBA00004229"/>
    </source>
</evidence>
<comment type="subcellular location">
    <subcellularLocation>
        <location evidence="1">Plastid</location>
        <location evidence="1">Chloroplast</location>
    </subcellularLocation>
</comment>
<dbReference type="GeneID" id="857322"/>
<accession>Q98RW6</accession>
<dbReference type="Pfam" id="PF04278">
    <property type="entry name" value="Tic22"/>
    <property type="match status" value="1"/>
</dbReference>
<reference evidence="4 5" key="1">
    <citation type="journal article" date="2001" name="Nature">
        <title>The highly reduced genome of an enslaved algal nucleus.</title>
        <authorList>
            <person name="Douglas S."/>
            <person name="Zauner S."/>
            <person name="Fraunholz M."/>
            <person name="Beaton M."/>
            <person name="Penny S."/>
            <person name="Deng L."/>
            <person name="Wu X."/>
            <person name="Reith M."/>
            <person name="Cavalier-Smith T."/>
            <person name="Maier U."/>
        </authorList>
    </citation>
    <scope>NUCLEOTIDE SEQUENCE [LARGE SCALE GENOMIC DNA]</scope>
</reference>
<evidence type="ECO:0000256" key="2">
    <source>
        <dbReference type="ARBA" id="ARBA00022528"/>
    </source>
</evidence>
<keyword evidence="3" id="KW-0934">Plastid</keyword>
<organism evidence="4 5">
    <name type="scientific">Guillardia theta</name>
    <name type="common">Cryptophyte</name>
    <name type="synonym">Cryptomonas phi</name>
    <dbReference type="NCBI Taxonomy" id="55529"/>
    <lineage>
        <taxon>Eukaryota</taxon>
        <taxon>Cryptophyceae</taxon>
        <taxon>Pyrenomonadales</taxon>
        <taxon>Geminigeraceae</taxon>
        <taxon>Guillardia</taxon>
    </lineage>
</organism>
<sequence length="307" mass="35541">MLFINLLKSNLNNQGANFLKISNPKKKIQNIKKNVNFSREDRFRVLNKKNLYKLLFLALSPFFLFDFQNNFFSPRITSAFKYSEKNLHQKMTQIPVFAVTNGTGQPYLANTSNGDQIGLIFFSHEDALELLKNMKKNHQSLDARITIMGFDKAYKMVSSGNSSSGLKDNYGQDLKMIFKFYPDQKQIKNANGIINNINIFSKFRGIPLFYNESVKINRGNDEITPLFFSLEDFNYAWELMKVRNPDQPVKPNIKVIDLIEMLSLIDSGNIEFSKFGFFPNSKSLEFLNKERNTNPSSRMIAGFFQKY</sequence>
<dbReference type="PANTHER" id="PTHR33926">
    <property type="entry name" value="PROTEIN TIC 22, CHLOROPLASTIC"/>
    <property type="match status" value="1"/>
</dbReference>
<evidence type="ECO:0000256" key="3">
    <source>
        <dbReference type="ARBA" id="ARBA00022640"/>
    </source>
</evidence>
<dbReference type="AlphaFoldDB" id="Q98RW6"/>
<gene>
    <name evidence="4" type="primary">tic22</name>
</gene>